<dbReference type="PANTHER" id="PTHR33258">
    <property type="entry name" value="TRANSPOSASE INSL FOR INSERTION SEQUENCE ELEMENT IS186A-RELATED"/>
    <property type="match status" value="1"/>
</dbReference>
<dbReference type="Pfam" id="PF01609">
    <property type="entry name" value="DDE_Tnp_1"/>
    <property type="match status" value="1"/>
</dbReference>
<sequence length="395" mass="45201">MEPGRKAKPDISQNQLQSWKLLQEFRTLLNETAPSFPLQTKKGGPKRELLEEDYLCSFLFAQFNPVIDSMRGLCACSRFKKVQDMVCRRSMSLGSFSEAQSVFGFERLEELFRKLAAENIGNSVKKAGIPPGLLKSLRLVDSSVFSALPRMAWAHWRTHYGTKQSALRLHIKFSLLDEKPSGALISPAKTCERKALEKMIQPGEFYVGDRYYGRDYKFLERLNDAGCSYLMRLYETASIKVEHDLPLTDDDLKAGVVSDRIVRLGARKCWHLKSVRVVRIEKPELDEPILLVSNQTDSNNLAAGLLADIYHRRWEIELFFRWLKCIFGKPKQWHWFAESAEGVGIQLYCALIAALLLSRRMGKLPNKRTMEALRWHQTGMIDADELARAIGQTKP</sequence>
<dbReference type="Gene3D" id="3.90.350.10">
    <property type="entry name" value="Transposase Inhibitor Protein From Tn5, Chain A, domain 1"/>
    <property type="match status" value="1"/>
</dbReference>
<dbReference type="SUPFAM" id="SSF53098">
    <property type="entry name" value="Ribonuclease H-like"/>
    <property type="match status" value="1"/>
</dbReference>
<dbReference type="NCBIfam" id="NF033592">
    <property type="entry name" value="transpos_IS4_1"/>
    <property type="match status" value="1"/>
</dbReference>
<evidence type="ECO:0000256" key="4">
    <source>
        <dbReference type="ARBA" id="ARBA00023172"/>
    </source>
</evidence>
<keyword evidence="2" id="KW-0815">Transposition</keyword>
<keyword evidence="7" id="KW-1185">Reference proteome</keyword>
<reference evidence="6 7" key="1">
    <citation type="submission" date="2020-07" db="EMBL/GenBank/DDBJ databases">
        <title>Roseicoccus Jingziensis gen. nov., sp. nov., isolated from coastal seawater.</title>
        <authorList>
            <person name="Feng X."/>
        </authorList>
    </citation>
    <scope>NUCLEOTIDE SEQUENCE [LARGE SCALE GENOMIC DNA]</scope>
    <source>
        <strain evidence="6 7">N1E253</strain>
    </source>
</reference>
<dbReference type="InterPro" id="IPR047952">
    <property type="entry name" value="Transpos_IS4"/>
</dbReference>
<accession>A0A851GKE8</accession>
<keyword evidence="3" id="KW-0238">DNA-binding</keyword>
<evidence type="ECO:0000313" key="7">
    <source>
        <dbReference type="Proteomes" id="UP000557872"/>
    </source>
</evidence>
<evidence type="ECO:0000256" key="2">
    <source>
        <dbReference type="ARBA" id="ARBA00022578"/>
    </source>
</evidence>
<dbReference type="AlphaFoldDB" id="A0A851GKE8"/>
<feature type="domain" description="Transposase IS4-like" evidence="5">
    <location>
        <begin position="135"/>
        <end position="328"/>
    </location>
</feature>
<name>A0A851GKE8_9BACT</name>
<comment type="caution">
    <text evidence="6">The sequence shown here is derived from an EMBL/GenBank/DDBJ whole genome shotgun (WGS) entry which is preliminary data.</text>
</comment>
<evidence type="ECO:0000256" key="1">
    <source>
        <dbReference type="ARBA" id="ARBA00010075"/>
    </source>
</evidence>
<gene>
    <name evidence="6" type="ORF">HW115_19510</name>
</gene>
<evidence type="ECO:0000259" key="5">
    <source>
        <dbReference type="Pfam" id="PF01609"/>
    </source>
</evidence>
<dbReference type="RefSeq" id="WP_178935338.1">
    <property type="nucleotide sequence ID" value="NZ_JACBAZ010000050.1"/>
</dbReference>
<dbReference type="GO" id="GO:0003677">
    <property type="term" value="F:DNA binding"/>
    <property type="evidence" value="ECO:0007669"/>
    <property type="project" value="UniProtKB-KW"/>
</dbReference>
<organism evidence="6 7">
    <name type="scientific">Oceaniferula marina</name>
    <dbReference type="NCBI Taxonomy" id="2748318"/>
    <lineage>
        <taxon>Bacteria</taxon>
        <taxon>Pseudomonadati</taxon>
        <taxon>Verrucomicrobiota</taxon>
        <taxon>Verrucomicrobiia</taxon>
        <taxon>Verrucomicrobiales</taxon>
        <taxon>Verrucomicrobiaceae</taxon>
        <taxon>Oceaniferula</taxon>
    </lineage>
</organism>
<evidence type="ECO:0000313" key="6">
    <source>
        <dbReference type="EMBL" id="NWK57816.1"/>
    </source>
</evidence>
<dbReference type="EMBL" id="JACBAZ010000050">
    <property type="protein sequence ID" value="NWK57816.1"/>
    <property type="molecule type" value="Genomic_DNA"/>
</dbReference>
<dbReference type="Proteomes" id="UP000557872">
    <property type="component" value="Unassembled WGS sequence"/>
</dbReference>
<dbReference type="GO" id="GO:0006313">
    <property type="term" value="P:DNA transposition"/>
    <property type="evidence" value="ECO:0007669"/>
    <property type="project" value="InterPro"/>
</dbReference>
<protein>
    <submittedName>
        <fullName evidence="6">IS4 family transposase</fullName>
    </submittedName>
</protein>
<dbReference type="InterPro" id="IPR012337">
    <property type="entry name" value="RNaseH-like_sf"/>
</dbReference>
<evidence type="ECO:0000256" key="3">
    <source>
        <dbReference type="ARBA" id="ARBA00023125"/>
    </source>
</evidence>
<dbReference type="InterPro" id="IPR002559">
    <property type="entry name" value="Transposase_11"/>
</dbReference>
<comment type="similarity">
    <text evidence="1">Belongs to the transposase 11 family.</text>
</comment>
<proteinExistence type="inferred from homology"/>
<keyword evidence="4" id="KW-0233">DNA recombination</keyword>
<dbReference type="GO" id="GO:0004803">
    <property type="term" value="F:transposase activity"/>
    <property type="evidence" value="ECO:0007669"/>
    <property type="project" value="InterPro"/>
</dbReference>
<dbReference type="PANTHER" id="PTHR33258:SF1">
    <property type="entry name" value="TRANSPOSASE INSL FOR INSERTION SEQUENCE ELEMENT IS186A-RELATED"/>
    <property type="match status" value="1"/>
</dbReference>